<dbReference type="KEGG" id="prr:AT705_01610"/>
<reference evidence="3 4" key="1">
    <citation type="submission" date="2015-12" db="EMBL/GenBank/DDBJ databases">
        <title>Complete genome sequence of Pseudoalteromonas rubra SCSIO 6842, harboring a conjugative plasmid.</title>
        <authorList>
            <person name="Li B."/>
            <person name="Wang X."/>
        </authorList>
    </citation>
    <scope>NUCLEOTIDE SEQUENCE [LARGE SCALE GENOMIC DNA]</scope>
    <source>
        <strain evidence="3 4">SCSIO 6842</strain>
    </source>
</reference>
<dbReference type="RefSeq" id="WP_058795201.1">
    <property type="nucleotide sequence ID" value="NZ_CP013611.1"/>
</dbReference>
<dbReference type="Pfam" id="PF00682">
    <property type="entry name" value="HMGL-like"/>
    <property type="match status" value="1"/>
</dbReference>
<dbReference type="Proteomes" id="UP000069015">
    <property type="component" value="Chromosome 1"/>
</dbReference>
<dbReference type="SUPFAM" id="SSF51569">
    <property type="entry name" value="Aldolase"/>
    <property type="match status" value="1"/>
</dbReference>
<evidence type="ECO:0000313" key="4">
    <source>
        <dbReference type="Proteomes" id="UP000069015"/>
    </source>
</evidence>
<dbReference type="Gene3D" id="3.20.20.70">
    <property type="entry name" value="Aldolase class I"/>
    <property type="match status" value="1"/>
</dbReference>
<evidence type="ECO:0000313" key="3">
    <source>
        <dbReference type="EMBL" id="ALU41734.1"/>
    </source>
</evidence>
<accession>A0A0U3HVW2</accession>
<organism evidence="3 4">
    <name type="scientific">Pseudoalteromonas rubra</name>
    <dbReference type="NCBI Taxonomy" id="43658"/>
    <lineage>
        <taxon>Bacteria</taxon>
        <taxon>Pseudomonadati</taxon>
        <taxon>Pseudomonadota</taxon>
        <taxon>Gammaproteobacteria</taxon>
        <taxon>Alteromonadales</taxon>
        <taxon>Pseudoalteromonadaceae</taxon>
        <taxon>Pseudoalteromonas</taxon>
    </lineage>
</organism>
<dbReference type="GO" id="GO:0003852">
    <property type="term" value="F:2-isopropylmalate synthase activity"/>
    <property type="evidence" value="ECO:0007669"/>
    <property type="project" value="TreeGrafter"/>
</dbReference>
<proteinExistence type="predicted"/>
<dbReference type="InterPro" id="IPR050073">
    <property type="entry name" value="2-IPM_HCS-like"/>
</dbReference>
<dbReference type="PANTHER" id="PTHR10277:SF9">
    <property type="entry name" value="2-ISOPROPYLMALATE SYNTHASE 1, CHLOROPLASTIC-RELATED"/>
    <property type="match status" value="1"/>
</dbReference>
<dbReference type="PROSITE" id="PS50991">
    <property type="entry name" value="PYR_CT"/>
    <property type="match status" value="1"/>
</dbReference>
<evidence type="ECO:0000259" key="2">
    <source>
        <dbReference type="PROSITE" id="PS50991"/>
    </source>
</evidence>
<dbReference type="PANTHER" id="PTHR10277">
    <property type="entry name" value="HOMOCITRATE SYNTHASE-RELATED"/>
    <property type="match status" value="1"/>
</dbReference>
<protein>
    <recommendedName>
        <fullName evidence="2">Pyruvate carboxyltransferase domain-containing protein</fullName>
    </recommendedName>
</protein>
<keyword evidence="1" id="KW-0464">Manganese</keyword>
<dbReference type="EMBL" id="CP013611">
    <property type="protein sequence ID" value="ALU41734.1"/>
    <property type="molecule type" value="Genomic_DNA"/>
</dbReference>
<feature type="domain" description="Pyruvate carboxyltransferase" evidence="2">
    <location>
        <begin position="4"/>
        <end position="263"/>
    </location>
</feature>
<evidence type="ECO:0000256" key="1">
    <source>
        <dbReference type="ARBA" id="ARBA00023211"/>
    </source>
</evidence>
<dbReference type="InterPro" id="IPR013785">
    <property type="entry name" value="Aldolase_TIM"/>
</dbReference>
<sequence length="341" mass="37910">MAKITLLDCTLRDGGYHNNWDFSDKFVEQYLAVMSGCGVDIVELGYRDANPDNRRGRFANCSDEFLAGLPLPAGLTYAVMLDAKQVVSSTQALDEFMCRCIKPASESVVDLMRVAINYKEVSKVSPLIRRLAAQGYRVALNLMQVTNGVLAELSHSLLELEELELVESVYFADSFGCMTPLDIPKVVASIRKGWQGEIGFHGHDNKGLALLNALEATNTGITWIDSTVNGMGRGAGNVTTESLLNALYYERYKAHHGHMNQLIACHIEPLMEKYKWGTNLFYYIAAEKKIHPMYIQVLIANKHLDRMALLAVLDELAQHDASRFRADVLDMCLEASVAEPA</sequence>
<dbReference type="InterPro" id="IPR000891">
    <property type="entry name" value="PYR_CT"/>
</dbReference>
<name>A0A0U3HVW2_9GAMM</name>
<dbReference type="GO" id="GO:0009098">
    <property type="term" value="P:L-leucine biosynthetic process"/>
    <property type="evidence" value="ECO:0007669"/>
    <property type="project" value="TreeGrafter"/>
</dbReference>
<dbReference type="AlphaFoldDB" id="A0A0U3HVW2"/>
<gene>
    <name evidence="3" type="ORF">AT705_01610</name>
</gene>